<comment type="caution">
    <text evidence="3">The sequence shown here is derived from an EMBL/GenBank/DDBJ whole genome shotgun (WGS) entry which is preliminary data.</text>
</comment>
<feature type="chain" id="PRO_5046306948" evidence="1">
    <location>
        <begin position="19"/>
        <end position="281"/>
    </location>
</feature>
<protein>
    <submittedName>
        <fullName evidence="3">SMP-30/gluconolactonase/LRE family protein</fullName>
    </submittedName>
</protein>
<dbReference type="PANTHER" id="PTHR47572">
    <property type="entry name" value="LIPOPROTEIN-RELATED"/>
    <property type="match status" value="1"/>
</dbReference>
<dbReference type="InterPro" id="IPR011042">
    <property type="entry name" value="6-blade_b-propeller_TolB-like"/>
</dbReference>
<name>A0ABS3SWJ3_9FLAO</name>
<dbReference type="InterPro" id="IPR013658">
    <property type="entry name" value="SGL"/>
</dbReference>
<evidence type="ECO:0000256" key="1">
    <source>
        <dbReference type="SAM" id="SignalP"/>
    </source>
</evidence>
<feature type="signal peptide" evidence="1">
    <location>
        <begin position="1"/>
        <end position="18"/>
    </location>
</feature>
<dbReference type="Proteomes" id="UP000681315">
    <property type="component" value="Unassembled WGS sequence"/>
</dbReference>
<sequence length="281" mass="30996">MKIITNLALLLVLSTSCAQQLKSSDFTKEGSFTEGVEGPATDYEGNVYAVNFEEQGTIGKVTPSGEGSVLVKLPNGSIGNGIRFGKNHQMFVADYVNHNILEIDLRSKKIEVFAHEPTANQPNDIAIAPNGTLYASDPNWSDNTGKLWKVTKENGFELLEDNMGTTNGIEVSPDGKKLYVNESVQRKIWVYDILDNGFIENKQEFISFDDFGMDGMRFDGSGNIYVCRYGKGTIAVLSSSGVLVREIELTGRNPSNITFSNDYKKCYITMADRGNIEVVEL</sequence>
<gene>
    <name evidence="3" type="ORF">J4051_17590</name>
</gene>
<accession>A0ABS3SWJ3</accession>
<proteinExistence type="predicted"/>
<feature type="domain" description="SMP-30/Gluconolactonase/LRE-like region" evidence="2">
    <location>
        <begin position="37"/>
        <end position="271"/>
    </location>
</feature>
<organism evidence="3 4">
    <name type="scientific">Gelidibacter pelagius</name>
    <dbReference type="NCBI Taxonomy" id="2819985"/>
    <lineage>
        <taxon>Bacteria</taxon>
        <taxon>Pseudomonadati</taxon>
        <taxon>Bacteroidota</taxon>
        <taxon>Flavobacteriia</taxon>
        <taxon>Flavobacteriales</taxon>
        <taxon>Flavobacteriaceae</taxon>
        <taxon>Gelidibacter</taxon>
    </lineage>
</organism>
<dbReference type="Gene3D" id="2.120.10.30">
    <property type="entry name" value="TolB, C-terminal domain"/>
    <property type="match status" value="1"/>
</dbReference>
<dbReference type="PROSITE" id="PS51257">
    <property type="entry name" value="PROKAR_LIPOPROTEIN"/>
    <property type="match status" value="1"/>
</dbReference>
<keyword evidence="4" id="KW-1185">Reference proteome</keyword>
<evidence type="ECO:0000259" key="2">
    <source>
        <dbReference type="Pfam" id="PF08450"/>
    </source>
</evidence>
<evidence type="ECO:0000313" key="3">
    <source>
        <dbReference type="EMBL" id="MBO3100090.1"/>
    </source>
</evidence>
<dbReference type="Pfam" id="PF08450">
    <property type="entry name" value="SGL"/>
    <property type="match status" value="1"/>
</dbReference>
<dbReference type="EMBL" id="JAGEVG010000028">
    <property type="protein sequence ID" value="MBO3100090.1"/>
    <property type="molecule type" value="Genomic_DNA"/>
</dbReference>
<dbReference type="SUPFAM" id="SSF63829">
    <property type="entry name" value="Calcium-dependent phosphotriesterase"/>
    <property type="match status" value="1"/>
</dbReference>
<evidence type="ECO:0000313" key="4">
    <source>
        <dbReference type="Proteomes" id="UP000681315"/>
    </source>
</evidence>
<dbReference type="RefSeq" id="WP_208235196.1">
    <property type="nucleotide sequence ID" value="NZ_JAGEVG010000028.1"/>
</dbReference>
<dbReference type="InterPro" id="IPR051262">
    <property type="entry name" value="SMP-30/CGR1_Lactonase"/>
</dbReference>
<keyword evidence="1" id="KW-0732">Signal</keyword>
<dbReference type="PANTHER" id="PTHR47572:SF5">
    <property type="entry name" value="BLR2277 PROTEIN"/>
    <property type="match status" value="1"/>
</dbReference>
<reference evidence="3 4" key="1">
    <citation type="submission" date="2021-03" db="EMBL/GenBank/DDBJ databases">
        <title>Gelidibacter sp. nov., isolated from costal sediment.</title>
        <authorList>
            <person name="Lun K.-Y."/>
        </authorList>
    </citation>
    <scope>NUCLEOTIDE SEQUENCE [LARGE SCALE GENOMIC DNA]</scope>
    <source>
        <strain evidence="3 4">DF109</strain>
    </source>
</reference>